<feature type="region of interest" description="Disordered" evidence="1">
    <location>
        <begin position="65"/>
        <end position="97"/>
    </location>
</feature>
<evidence type="ECO:0000313" key="3">
    <source>
        <dbReference type="Proteomes" id="UP000092993"/>
    </source>
</evidence>
<comment type="caution">
    <text evidence="2">The sequence shown here is derived from an EMBL/GenBank/DDBJ whole genome shotgun (WGS) entry which is preliminary data.</text>
</comment>
<reference evidence="2 3" key="1">
    <citation type="submission" date="2016-03" db="EMBL/GenBank/DDBJ databases">
        <title>Whole genome sequencing of Grifola frondosa 9006-11.</title>
        <authorList>
            <person name="Min B."/>
            <person name="Park H."/>
            <person name="Kim J.-G."/>
            <person name="Cho H."/>
            <person name="Oh Y.-L."/>
            <person name="Kong W.-S."/>
            <person name="Choi I.-G."/>
        </authorList>
    </citation>
    <scope>NUCLEOTIDE SEQUENCE [LARGE SCALE GENOMIC DNA]</scope>
    <source>
        <strain evidence="2 3">9006-11</strain>
    </source>
</reference>
<keyword evidence="3" id="KW-1185">Reference proteome</keyword>
<feature type="region of interest" description="Disordered" evidence="1">
    <location>
        <begin position="1"/>
        <end position="22"/>
    </location>
</feature>
<evidence type="ECO:0000313" key="2">
    <source>
        <dbReference type="EMBL" id="OBZ73012.1"/>
    </source>
</evidence>
<sequence>MQHTHAACVHRPRRARTPSRSTSFSNLHVNPFAFCWVLQVGSASHPSMSGLHSLRMSSPEFDDKYDFGRDSDDDSGKYSPGNTTRRRAREAWAMEWR</sequence>
<dbReference type="EMBL" id="LUGG01000007">
    <property type="protein sequence ID" value="OBZ73012.1"/>
    <property type="molecule type" value="Genomic_DNA"/>
</dbReference>
<feature type="compositionally biased region" description="Basic and acidic residues" evidence="1">
    <location>
        <begin position="65"/>
        <end position="76"/>
    </location>
</feature>
<accession>A0A1C7M849</accession>
<gene>
    <name evidence="2" type="ORF">A0H81_06632</name>
</gene>
<proteinExistence type="predicted"/>
<evidence type="ECO:0000256" key="1">
    <source>
        <dbReference type="SAM" id="MobiDB-lite"/>
    </source>
</evidence>
<name>A0A1C7M849_GRIFR</name>
<feature type="compositionally biased region" description="Basic residues" evidence="1">
    <location>
        <begin position="8"/>
        <end position="17"/>
    </location>
</feature>
<dbReference type="Proteomes" id="UP000092993">
    <property type="component" value="Unassembled WGS sequence"/>
</dbReference>
<organism evidence="2 3">
    <name type="scientific">Grifola frondosa</name>
    <name type="common">Maitake</name>
    <name type="synonym">Polyporus frondosus</name>
    <dbReference type="NCBI Taxonomy" id="5627"/>
    <lineage>
        <taxon>Eukaryota</taxon>
        <taxon>Fungi</taxon>
        <taxon>Dikarya</taxon>
        <taxon>Basidiomycota</taxon>
        <taxon>Agaricomycotina</taxon>
        <taxon>Agaricomycetes</taxon>
        <taxon>Polyporales</taxon>
        <taxon>Grifolaceae</taxon>
        <taxon>Grifola</taxon>
    </lineage>
</organism>
<protein>
    <submittedName>
        <fullName evidence="2">Uncharacterized protein</fullName>
    </submittedName>
</protein>
<dbReference type="AlphaFoldDB" id="A0A1C7M849"/>